<evidence type="ECO:0000313" key="2">
    <source>
        <dbReference type="Proteomes" id="UP001341840"/>
    </source>
</evidence>
<proteinExistence type="predicted"/>
<name>A0ABU6UCJ9_9FABA</name>
<sequence>MAKPFIRRAVRINLSLVVSDGPFNDAQSAGKLFILLTALASSSNVVVLPHSAWLCLIPFVLSQRTTIVKTPAVSPLPNGHGLSRTYSPGVAPCHYTFRSTPLSFNLLATTTAPSSFASVLPHPVAPLPPALVLLPPDVLRLGLTPLQNSSKLEFQSQYWI</sequence>
<evidence type="ECO:0000313" key="1">
    <source>
        <dbReference type="EMBL" id="MED6157573.1"/>
    </source>
</evidence>
<protein>
    <submittedName>
        <fullName evidence="1">Uncharacterized protein</fullName>
    </submittedName>
</protein>
<accession>A0ABU6UCJ9</accession>
<gene>
    <name evidence="1" type="ORF">PIB30_024414</name>
</gene>
<reference evidence="1 2" key="1">
    <citation type="journal article" date="2023" name="Plants (Basel)">
        <title>Bridging the Gap: Combining Genomics and Transcriptomics Approaches to Understand Stylosanthes scabra, an Orphan Legume from the Brazilian Caatinga.</title>
        <authorList>
            <person name="Ferreira-Neto J.R.C."/>
            <person name="da Silva M.D."/>
            <person name="Binneck E."/>
            <person name="de Melo N.F."/>
            <person name="da Silva R.H."/>
            <person name="de Melo A.L.T.M."/>
            <person name="Pandolfi V."/>
            <person name="Bustamante F.O."/>
            <person name="Brasileiro-Vidal A.C."/>
            <person name="Benko-Iseppon A.M."/>
        </authorList>
    </citation>
    <scope>NUCLEOTIDE SEQUENCE [LARGE SCALE GENOMIC DNA]</scope>
    <source>
        <tissue evidence="1">Leaves</tissue>
    </source>
</reference>
<dbReference type="EMBL" id="JASCZI010120916">
    <property type="protein sequence ID" value="MED6157573.1"/>
    <property type="molecule type" value="Genomic_DNA"/>
</dbReference>
<organism evidence="1 2">
    <name type="scientific">Stylosanthes scabra</name>
    <dbReference type="NCBI Taxonomy" id="79078"/>
    <lineage>
        <taxon>Eukaryota</taxon>
        <taxon>Viridiplantae</taxon>
        <taxon>Streptophyta</taxon>
        <taxon>Embryophyta</taxon>
        <taxon>Tracheophyta</taxon>
        <taxon>Spermatophyta</taxon>
        <taxon>Magnoliopsida</taxon>
        <taxon>eudicotyledons</taxon>
        <taxon>Gunneridae</taxon>
        <taxon>Pentapetalae</taxon>
        <taxon>rosids</taxon>
        <taxon>fabids</taxon>
        <taxon>Fabales</taxon>
        <taxon>Fabaceae</taxon>
        <taxon>Papilionoideae</taxon>
        <taxon>50 kb inversion clade</taxon>
        <taxon>dalbergioids sensu lato</taxon>
        <taxon>Dalbergieae</taxon>
        <taxon>Pterocarpus clade</taxon>
        <taxon>Stylosanthes</taxon>
    </lineage>
</organism>
<comment type="caution">
    <text evidence="1">The sequence shown here is derived from an EMBL/GenBank/DDBJ whole genome shotgun (WGS) entry which is preliminary data.</text>
</comment>
<keyword evidence="2" id="KW-1185">Reference proteome</keyword>
<dbReference type="Proteomes" id="UP001341840">
    <property type="component" value="Unassembled WGS sequence"/>
</dbReference>